<feature type="transmembrane region" description="Helical" evidence="2">
    <location>
        <begin position="315"/>
        <end position="335"/>
    </location>
</feature>
<feature type="region of interest" description="Disordered" evidence="1">
    <location>
        <begin position="531"/>
        <end position="566"/>
    </location>
</feature>
<feature type="transmembrane region" description="Helical" evidence="2">
    <location>
        <begin position="347"/>
        <end position="371"/>
    </location>
</feature>
<accession>A0A7J6RAN9</accession>
<protein>
    <submittedName>
        <fullName evidence="3">Uncharacterized protein</fullName>
    </submittedName>
</protein>
<dbReference type="EMBL" id="JABANO010027306">
    <property type="protein sequence ID" value="KAF4717066.1"/>
    <property type="molecule type" value="Genomic_DNA"/>
</dbReference>
<sequence length="830" mass="91302">MAKVLVSEGQSIYFCTICFLQPSTLDTLSLYTYTLYSPPYRLSVFGQDFLRLPRFNLGSVLSDTDLTLVIRGTAHEDVTCRDELVEKWYASFTIQVLSCLAWGGVFGLMLYSKMKTSRDWLLALFVCSFMIYANADEMFSKFRYYHLAKAWKPQLVAEAATSMLVGFAATTFDDIRVVALIPCLLTYALRQKVTGNTFTTMLGMVTGEYRHSQATLIMIMQLMGSVFGGAMHYLLMYNTHAAAPTLSGPFVAVLVSAAVATLPGQAPYAGSLSILLQPLTLNVIVSRLTVQWAGYRSEFFTATEAAPGGMVLGDAMWTSGLLLLATGLAAVYLIASKNVGLGLMSSSFAVGVVSLAAPTQGAMAAAVLYEAMPSRVAVTVADLSAGHLPCSFPIAFVSTVLGGALAGLLSKARGVPAVAVIPTPDEVTFEAINSALISIAIAGRVPHKSLIIGGLIYYGCIQDGRLIPTISELVGSSVQGMLSDTHQAYTSLLFSRLMWQFLGGLIGAGVYSFLLGHIQTDAERLADKEKERLRQEKHDKERAEAEAAKKKVEEYKKGAKKDDKKHQADFRRPLLNLGRYKIKDSDKRKIPGLKDLQMEVGFLGGRQAYRSLQLDFTREDGKVYTVENVRLATQSLSRVLRRGNQNIKQCWAMRADSHIRKNTSMLPSQQMADVRAAFLGPLSKARLTSTFVCQNDDGTVDLGFFRGKKAPVYTRKHFFFVNMVKVKEDTIFGMLPVDEETINYSLLNLSDGDVPEQPTSFGEVLTELEDNRKRKADEDDEDVVEVPSVTPDRLRPSEKIYRGSEQGQPLLRYPTKFGDVKNYQPAPKSV</sequence>
<keyword evidence="2" id="KW-0812">Transmembrane</keyword>
<keyword evidence="2" id="KW-1133">Transmembrane helix</keyword>
<feature type="region of interest" description="Disordered" evidence="1">
    <location>
        <begin position="799"/>
        <end position="830"/>
    </location>
</feature>
<comment type="caution">
    <text evidence="3">The sequence shown here is derived from an EMBL/GenBank/DDBJ whole genome shotgun (WGS) entry which is preliminary data.</text>
</comment>
<evidence type="ECO:0000256" key="1">
    <source>
        <dbReference type="SAM" id="MobiDB-lite"/>
    </source>
</evidence>
<feature type="transmembrane region" description="Helical" evidence="2">
    <location>
        <begin position="118"/>
        <end position="135"/>
    </location>
</feature>
<keyword evidence="4" id="KW-1185">Reference proteome</keyword>
<feature type="transmembrane region" description="Helical" evidence="2">
    <location>
        <begin position="274"/>
        <end position="295"/>
    </location>
</feature>
<dbReference type="AlphaFoldDB" id="A0A7J6RAN9"/>
<gene>
    <name evidence="3" type="ORF">FOZ63_021475</name>
</gene>
<proteinExistence type="predicted"/>
<organism evidence="3 4">
    <name type="scientific">Perkinsus olseni</name>
    <name type="common">Perkinsus atlanticus</name>
    <dbReference type="NCBI Taxonomy" id="32597"/>
    <lineage>
        <taxon>Eukaryota</taxon>
        <taxon>Sar</taxon>
        <taxon>Alveolata</taxon>
        <taxon>Perkinsozoa</taxon>
        <taxon>Perkinsea</taxon>
        <taxon>Perkinsida</taxon>
        <taxon>Perkinsidae</taxon>
        <taxon>Perkinsus</taxon>
    </lineage>
</organism>
<evidence type="ECO:0000313" key="4">
    <source>
        <dbReference type="Proteomes" id="UP000553632"/>
    </source>
</evidence>
<feature type="transmembrane region" description="Helical" evidence="2">
    <location>
        <begin position="88"/>
        <end position="111"/>
    </location>
</feature>
<name>A0A7J6RAN9_PEROL</name>
<feature type="transmembrane region" description="Helical" evidence="2">
    <location>
        <begin position="214"/>
        <end position="235"/>
    </location>
</feature>
<dbReference type="Proteomes" id="UP000553632">
    <property type="component" value="Unassembled WGS sequence"/>
</dbReference>
<feature type="transmembrane region" description="Helical" evidence="2">
    <location>
        <begin position="391"/>
        <end position="409"/>
    </location>
</feature>
<evidence type="ECO:0000256" key="2">
    <source>
        <dbReference type="SAM" id="Phobius"/>
    </source>
</evidence>
<evidence type="ECO:0000313" key="3">
    <source>
        <dbReference type="EMBL" id="KAF4717066.1"/>
    </source>
</evidence>
<feature type="transmembrane region" description="Helical" evidence="2">
    <location>
        <begin position="497"/>
        <end position="518"/>
    </location>
</feature>
<keyword evidence="2" id="KW-0472">Membrane</keyword>
<reference evidence="3 4" key="1">
    <citation type="submission" date="2020-04" db="EMBL/GenBank/DDBJ databases">
        <title>Perkinsus olseni comparative genomics.</title>
        <authorList>
            <person name="Bogema D.R."/>
        </authorList>
    </citation>
    <scope>NUCLEOTIDE SEQUENCE [LARGE SCALE GENOMIC DNA]</scope>
    <source>
        <strain evidence="3 4">ATCC PRA-207</strain>
    </source>
</reference>
<feature type="transmembrane region" description="Helical" evidence="2">
    <location>
        <begin position="241"/>
        <end position="262"/>
    </location>
</feature>